<dbReference type="OrthoDB" id="9780765at2"/>
<dbReference type="AlphaFoldDB" id="A0A1I5EK32"/>
<dbReference type="PANTHER" id="PTHR43798:SF33">
    <property type="entry name" value="HYDROLASE, PUTATIVE (AFU_ORTHOLOGUE AFUA_2G14860)-RELATED"/>
    <property type="match status" value="1"/>
</dbReference>
<sequence length="299" mass="33022">MRFYPRYQHHFIHIDSQRLHYLSAGSKHDETVVLLAGFPQSSYAWREVIPLLASRFHVIAPDLPGQGDSDFPASGYDTDSVAERILALLNSLGIEHFHLAGHDIGAWVAWSLAAGHPEKVSRLALLDGGIPGITLPDLLPMVGDSAWKTWHFGFHCVDDLPEALITGREGLYLDWFFNRKSANPHCIDAAARHEYLRVFQQPGALRAGLAFYRAFAQSAEQNRQRALKGKLALPLLAVSADQGSMPDMASPLRTVAHQVSSETVLNCGHFIPDEQPVKLAQILADFFIPSADKSEISAQ</sequence>
<reference evidence="3" key="1">
    <citation type="submission" date="2016-10" db="EMBL/GenBank/DDBJ databases">
        <authorList>
            <person name="Varghese N."/>
            <person name="Submissions S."/>
        </authorList>
    </citation>
    <scope>NUCLEOTIDE SEQUENCE [LARGE SCALE GENOMIC DNA]</scope>
    <source>
        <strain evidence="3">OV426</strain>
    </source>
</reference>
<protein>
    <submittedName>
        <fullName evidence="2">Pimeloyl-ACP methyl ester carboxylesterase</fullName>
    </submittedName>
</protein>
<dbReference type="GO" id="GO:0016020">
    <property type="term" value="C:membrane"/>
    <property type="evidence" value="ECO:0007669"/>
    <property type="project" value="TreeGrafter"/>
</dbReference>
<dbReference type="Gene3D" id="3.40.50.1820">
    <property type="entry name" value="alpha/beta hydrolase"/>
    <property type="match status" value="1"/>
</dbReference>
<name>A0A1I5EK32_9GAMM</name>
<organism evidence="2 3">
    <name type="scientific">Candidatus Pantoea varia</name>
    <dbReference type="NCBI Taxonomy" id="1881036"/>
    <lineage>
        <taxon>Bacteria</taxon>
        <taxon>Pseudomonadati</taxon>
        <taxon>Pseudomonadota</taxon>
        <taxon>Gammaproteobacteria</taxon>
        <taxon>Enterobacterales</taxon>
        <taxon>Erwiniaceae</taxon>
        <taxon>Pantoea</taxon>
    </lineage>
</organism>
<dbReference type="GO" id="GO:0046464">
    <property type="term" value="P:acylglycerol catabolic process"/>
    <property type="evidence" value="ECO:0007669"/>
    <property type="project" value="TreeGrafter"/>
</dbReference>
<dbReference type="InterPro" id="IPR000073">
    <property type="entry name" value="AB_hydrolase_1"/>
</dbReference>
<feature type="domain" description="AB hydrolase-1" evidence="1">
    <location>
        <begin position="31"/>
        <end position="273"/>
    </location>
</feature>
<proteinExistence type="predicted"/>
<evidence type="ECO:0000259" key="1">
    <source>
        <dbReference type="Pfam" id="PF00561"/>
    </source>
</evidence>
<dbReference type="RefSeq" id="WP_090964900.1">
    <property type="nucleotide sequence ID" value="NZ_FOVG01000003.1"/>
</dbReference>
<evidence type="ECO:0000313" key="2">
    <source>
        <dbReference type="EMBL" id="SFO11431.1"/>
    </source>
</evidence>
<accession>A0A1I5EK32</accession>
<dbReference type="Pfam" id="PF00561">
    <property type="entry name" value="Abhydrolase_1"/>
    <property type="match status" value="1"/>
</dbReference>
<dbReference type="InterPro" id="IPR000639">
    <property type="entry name" value="Epox_hydrolase-like"/>
</dbReference>
<dbReference type="GO" id="GO:0047372">
    <property type="term" value="F:monoacylglycerol lipase activity"/>
    <property type="evidence" value="ECO:0007669"/>
    <property type="project" value="TreeGrafter"/>
</dbReference>
<dbReference type="EMBL" id="FOVG01000003">
    <property type="protein sequence ID" value="SFO11431.1"/>
    <property type="molecule type" value="Genomic_DNA"/>
</dbReference>
<dbReference type="InterPro" id="IPR029058">
    <property type="entry name" value="AB_hydrolase_fold"/>
</dbReference>
<dbReference type="SUPFAM" id="SSF53474">
    <property type="entry name" value="alpha/beta-Hydrolases"/>
    <property type="match status" value="1"/>
</dbReference>
<keyword evidence="3" id="KW-1185">Reference proteome</keyword>
<dbReference type="InterPro" id="IPR050266">
    <property type="entry name" value="AB_hydrolase_sf"/>
</dbReference>
<dbReference type="Proteomes" id="UP000198968">
    <property type="component" value="Unassembled WGS sequence"/>
</dbReference>
<dbReference type="PANTHER" id="PTHR43798">
    <property type="entry name" value="MONOACYLGLYCEROL LIPASE"/>
    <property type="match status" value="1"/>
</dbReference>
<evidence type="ECO:0000313" key="3">
    <source>
        <dbReference type="Proteomes" id="UP000198968"/>
    </source>
</evidence>
<dbReference type="PRINTS" id="PR00412">
    <property type="entry name" value="EPOXHYDRLASE"/>
</dbReference>
<dbReference type="PRINTS" id="PR00111">
    <property type="entry name" value="ABHYDROLASE"/>
</dbReference>
<gene>
    <name evidence="2" type="ORF">SAMN05428971_2959</name>
</gene>